<dbReference type="OrthoDB" id="6588at10239"/>
<dbReference type="SMART" id="SM00475">
    <property type="entry name" value="53EXOc"/>
    <property type="match status" value="1"/>
</dbReference>
<dbReference type="GO" id="GO:0017108">
    <property type="term" value="F:5'-flap endonuclease activity"/>
    <property type="evidence" value="ECO:0007669"/>
    <property type="project" value="InterPro"/>
</dbReference>
<dbReference type="Pfam" id="PF02739">
    <property type="entry name" value="5_3_exonuc_N"/>
    <property type="match status" value="1"/>
</dbReference>
<dbReference type="InterPro" id="IPR020046">
    <property type="entry name" value="5-3_exonucl_a-hlix_arch_N"/>
</dbReference>
<evidence type="ECO:0000259" key="3">
    <source>
        <dbReference type="SMART" id="SM00475"/>
    </source>
</evidence>
<reference evidence="6" key="2">
    <citation type="submission" date="2012-12" db="EMBL/GenBank/DDBJ databases">
        <title>Genomics of marine cyanopodoviruses.</title>
        <authorList>
            <person name="Huang S."/>
            <person name="Chen F."/>
        </authorList>
    </citation>
    <scope>NUCLEOTIDE SEQUENCE [LARGE SCALE GENOMIC DNA]</scope>
</reference>
<dbReference type="GO" id="GO:0003677">
    <property type="term" value="F:DNA binding"/>
    <property type="evidence" value="ECO:0007669"/>
    <property type="project" value="InterPro"/>
</dbReference>
<dbReference type="EMBL" id="HM559717">
    <property type="protein sequence ID" value="AGF91723.1"/>
    <property type="molecule type" value="Genomic_DNA"/>
</dbReference>
<dbReference type="Gene3D" id="3.40.50.1010">
    <property type="entry name" value="5'-nuclease"/>
    <property type="match status" value="1"/>
</dbReference>
<reference evidence="4 7" key="1">
    <citation type="submission" date="2010-11" db="EMBL/GenBank/DDBJ databases">
        <title>The Genome Sequence of Synechococcus phage S-CBP4.</title>
        <authorList>
            <consortium name="The Broad Institute Genome Sequencing Platform"/>
            <person name="Henn M.R."/>
            <person name="Chen F."/>
            <person name="Wang K."/>
            <person name="Levin J."/>
            <person name="Malboeuf C."/>
            <person name="Casali M."/>
            <person name="Russ C."/>
            <person name="Lennon N."/>
            <person name="Chapman S.B."/>
            <person name="Erlich R."/>
            <person name="Young S.K."/>
            <person name="Yandava C."/>
            <person name="Zeng Q."/>
            <person name="Alvarado L."/>
            <person name="Anderson S."/>
            <person name="Berlin A."/>
            <person name="Chen Z."/>
            <person name="Freedman E."/>
            <person name="Gellesch M."/>
            <person name="Goldberg J."/>
            <person name="Green L."/>
            <person name="Griggs A."/>
            <person name="Gujja S."/>
            <person name="Heilman E.R."/>
            <person name="Heiman D."/>
            <person name="Hollinger A."/>
            <person name="Howarth C."/>
            <person name="Larson L."/>
            <person name="Mehta T."/>
            <person name="Pearson M."/>
            <person name="Roberts A."/>
            <person name="Ryan E."/>
            <person name="Saif S."/>
            <person name="Shea T."/>
            <person name="Shenoy N."/>
            <person name="Sisk P."/>
            <person name="Stolte C."/>
            <person name="Sykes S."/>
            <person name="White J."/>
            <person name="Haas B."/>
            <person name="Nusbaum C."/>
            <person name="Birren B."/>
        </authorList>
    </citation>
    <scope>NUCLEOTIDE SEQUENCE [LARGE SCALE GENOMIC DNA]</scope>
    <source>
        <strain evidence="4 7">S-CBP4</strain>
    </source>
</reference>
<evidence type="ECO:0000313" key="7">
    <source>
        <dbReference type="Proteomes" id="UP000297198"/>
    </source>
</evidence>
<evidence type="ECO:0000256" key="1">
    <source>
        <dbReference type="ARBA" id="ARBA00022722"/>
    </source>
</evidence>
<dbReference type="InterPro" id="IPR002421">
    <property type="entry name" value="5-3_exonuclease"/>
</dbReference>
<dbReference type="GO" id="GO:0008409">
    <property type="term" value="F:5'-3' exonuclease activity"/>
    <property type="evidence" value="ECO:0007669"/>
    <property type="project" value="InterPro"/>
</dbReference>
<dbReference type="SUPFAM" id="SSF88723">
    <property type="entry name" value="PIN domain-like"/>
    <property type="match status" value="1"/>
</dbReference>
<proteinExistence type="predicted"/>
<dbReference type="SUPFAM" id="SSF47807">
    <property type="entry name" value="5' to 3' exonuclease, C-terminal subdomain"/>
    <property type="match status" value="1"/>
</dbReference>
<dbReference type="Gene3D" id="1.10.150.20">
    <property type="entry name" value="5' to 3' exonuclease, C-terminal subdomain"/>
    <property type="match status" value="1"/>
</dbReference>
<dbReference type="GeneID" id="22112670"/>
<dbReference type="KEGG" id="vg:22112670"/>
<accession>M1Q7A0</accession>
<dbReference type="Proteomes" id="UP000030043">
    <property type="component" value="Segment"/>
</dbReference>
<dbReference type="InterPro" id="IPR038969">
    <property type="entry name" value="FEN"/>
</dbReference>
<dbReference type="EMBL" id="KC310804">
    <property type="protein sequence ID" value="AGK86623.1"/>
    <property type="molecule type" value="Genomic_DNA"/>
</dbReference>
<dbReference type="PANTHER" id="PTHR42646">
    <property type="entry name" value="FLAP ENDONUCLEASE XNI"/>
    <property type="match status" value="1"/>
</dbReference>
<name>M1Q7A0_9CAUD</name>
<reference evidence="5 6" key="3">
    <citation type="journal article" date="2015" name="PLoS ONE">
        <title>Comparative Genomic and Phylogenomic Analyses Reveal a Conserved Core Genome Shared by Estuarine and Oceanic Cyanopodoviruses.</title>
        <authorList>
            <person name="Huang S."/>
            <person name="Zhang S."/>
            <person name="Jiao N."/>
            <person name="Chen F."/>
        </authorList>
    </citation>
    <scope>NUCLEOTIDE SEQUENCE [LARGE SCALE GENOMIC DNA]</scope>
</reference>
<dbReference type="InterPro" id="IPR036279">
    <property type="entry name" value="5-3_exonuclease_C_sf"/>
</dbReference>
<organism evidence="4 7">
    <name type="scientific">Synechococcus phage S-CBP4</name>
    <dbReference type="NCBI Taxonomy" id="754059"/>
    <lineage>
        <taxon>Viruses</taxon>
        <taxon>Duplodnaviria</taxon>
        <taxon>Heunggongvirae</taxon>
        <taxon>Uroviricota</taxon>
        <taxon>Caudoviricetes</taxon>
        <taxon>Autographivirales</taxon>
        <taxon>Sechaudvirinae</taxon>
        <taxon>Poseidonvirus</taxon>
        <taxon>Poseidonvirus SCBP4</taxon>
    </lineage>
</organism>
<evidence type="ECO:0000313" key="6">
    <source>
        <dbReference type="Proteomes" id="UP000030043"/>
    </source>
</evidence>
<dbReference type="RefSeq" id="YP_009103785.1">
    <property type="nucleotide sequence ID" value="NC_025464.1"/>
</dbReference>
<evidence type="ECO:0000256" key="2">
    <source>
        <dbReference type="ARBA" id="ARBA00022801"/>
    </source>
</evidence>
<keyword evidence="1" id="KW-0540">Nuclease</keyword>
<dbReference type="InterPro" id="IPR029060">
    <property type="entry name" value="PIN-like_dom_sf"/>
</dbReference>
<gene>
    <name evidence="5" type="ORF">S-CBP4_0016</name>
    <name evidence="4" type="ORF">SVPG_00040</name>
</gene>
<evidence type="ECO:0000313" key="4">
    <source>
        <dbReference type="EMBL" id="AGF91723.1"/>
    </source>
</evidence>
<dbReference type="PANTHER" id="PTHR42646:SF2">
    <property type="entry name" value="5'-3' EXONUCLEASE FAMILY PROTEIN"/>
    <property type="match status" value="1"/>
</dbReference>
<dbReference type="GO" id="GO:0033567">
    <property type="term" value="P:DNA replication, Okazaki fragment processing"/>
    <property type="evidence" value="ECO:0007669"/>
    <property type="project" value="InterPro"/>
</dbReference>
<dbReference type="Proteomes" id="UP000297198">
    <property type="component" value="Segment"/>
</dbReference>
<protein>
    <submittedName>
        <fullName evidence="4">Exonuclease</fullName>
    </submittedName>
</protein>
<feature type="domain" description="5'-3' exonuclease" evidence="3">
    <location>
        <begin position="33"/>
        <end position="234"/>
    </location>
</feature>
<sequence>MSLLIDADYIVYKCCAACETEIDYGDDVIVVTSKFSEALAAVERDLYNIANDLGCFDDSILFFSDSSNFRKSLDPNYKGHRNRKKPCGYKRVIKALQETFPVVIIPTLEADDALGIYATREQGHIICSPDKDMRQIPGELYNFTDGVEYITKEEGDRWHLIQTMAGDQTDGYSGVPGIGIKRADALLEQHGSNWQTVVDAFAEKDLDEDVALLNARLAKILQAENYDFLNEQIKHWVPTTTSDRTDNGAAVQDASD</sequence>
<keyword evidence="2" id="KW-0378">Hydrolase</keyword>
<evidence type="ECO:0000313" key="5">
    <source>
        <dbReference type="EMBL" id="AGK86623.1"/>
    </source>
</evidence>
<keyword evidence="4" id="KW-0269">Exonuclease</keyword>
<keyword evidence="7" id="KW-1185">Reference proteome</keyword>